<comment type="similarity">
    <text evidence="1">Belongs to the phosducin family.</text>
</comment>
<name>A0A9W7XP24_9FUNG</name>
<feature type="compositionally biased region" description="Basic and acidic residues" evidence="2">
    <location>
        <begin position="111"/>
        <end position="124"/>
    </location>
</feature>
<evidence type="ECO:0000256" key="2">
    <source>
        <dbReference type="SAM" id="MobiDB-lite"/>
    </source>
</evidence>
<evidence type="ECO:0000313" key="4">
    <source>
        <dbReference type="EMBL" id="KAJ1647173.1"/>
    </source>
</evidence>
<keyword evidence="5" id="KW-1185">Reference proteome</keyword>
<gene>
    <name evidence="4" type="ORF">LPJ64_001433</name>
</gene>
<accession>A0A9W7XP24</accession>
<feature type="region of interest" description="Disordered" evidence="2">
    <location>
        <begin position="1"/>
        <end position="62"/>
    </location>
</feature>
<dbReference type="EMBL" id="JANBOH010000037">
    <property type="protein sequence ID" value="KAJ1647173.1"/>
    <property type="molecule type" value="Genomic_DNA"/>
</dbReference>
<dbReference type="InterPro" id="IPR024253">
    <property type="entry name" value="Phosducin_thioredoxin-like_dom"/>
</dbReference>
<dbReference type="InterPro" id="IPR036249">
    <property type="entry name" value="Thioredoxin-like_sf"/>
</dbReference>
<dbReference type="PANTHER" id="PTHR46052">
    <property type="entry name" value="PHOSDUCIN-LIKE PROTEIN"/>
    <property type="match status" value="1"/>
</dbReference>
<feature type="region of interest" description="Disordered" evidence="2">
    <location>
        <begin position="111"/>
        <end position="131"/>
    </location>
</feature>
<sequence length="275" mass="31449">MANIERKFFNRGDGDEDEIECTRARENGDYSMTDDEGENAGNNKDEFTRTAGFHDGPQTGVKGVLADFRHSQRQQKQQHEQQKAAERAAYQALASKDIIDNSDRTIWTKDKENNMQEKTSHSDIDSELDELDSDEENERLFAEYRDKRMADLRRVAEKRGLGVLRDVTPEEYVEIVEQNADSSNNVFVLLVDQSSVSHRFASFVEAESGNFCQTVFLCVPADECGFCDAEVVPIVLVYRYGQLKHNLVRVVDQFADPRSFEQQDVAHLLRNILLK</sequence>
<comment type="caution">
    <text evidence="4">The sequence shown here is derived from an EMBL/GenBank/DDBJ whole genome shotgun (WGS) entry which is preliminary data.</text>
</comment>
<dbReference type="InterPro" id="IPR023196">
    <property type="entry name" value="Phosducin_N_dom_sf"/>
</dbReference>
<feature type="domain" description="Phosducin" evidence="3">
    <location>
        <begin position="57"/>
        <end position="269"/>
    </location>
</feature>
<protein>
    <recommendedName>
        <fullName evidence="3">Phosducin domain-containing protein</fullName>
    </recommendedName>
</protein>
<dbReference type="Pfam" id="PF02114">
    <property type="entry name" value="Phosducin"/>
    <property type="match status" value="1"/>
</dbReference>
<dbReference type="SUPFAM" id="SSF52833">
    <property type="entry name" value="Thioredoxin-like"/>
    <property type="match status" value="1"/>
</dbReference>
<reference evidence="4" key="1">
    <citation type="submission" date="2022-07" db="EMBL/GenBank/DDBJ databases">
        <title>Phylogenomic reconstructions and comparative analyses of Kickxellomycotina fungi.</title>
        <authorList>
            <person name="Reynolds N.K."/>
            <person name="Stajich J.E."/>
            <person name="Barry K."/>
            <person name="Grigoriev I.V."/>
            <person name="Crous P."/>
            <person name="Smith M.E."/>
        </authorList>
    </citation>
    <scope>NUCLEOTIDE SEQUENCE</scope>
    <source>
        <strain evidence="4">NBRC 105413</strain>
    </source>
</reference>
<dbReference type="AlphaFoldDB" id="A0A9W7XP24"/>
<feature type="compositionally biased region" description="Basic and acidic residues" evidence="2">
    <location>
        <begin position="1"/>
        <end position="13"/>
    </location>
</feature>
<dbReference type="Gene3D" id="1.10.168.10">
    <property type="entry name" value="Phosducin, domain 2"/>
    <property type="match status" value="1"/>
</dbReference>
<dbReference type="Proteomes" id="UP001145021">
    <property type="component" value="Unassembled WGS sequence"/>
</dbReference>
<proteinExistence type="inferred from homology"/>
<dbReference type="PANTHER" id="PTHR46052:SF1">
    <property type="entry name" value="PHOSDUCIN-LIKE PROTEIN"/>
    <property type="match status" value="1"/>
</dbReference>
<evidence type="ECO:0000259" key="3">
    <source>
        <dbReference type="Pfam" id="PF02114"/>
    </source>
</evidence>
<dbReference type="Gene3D" id="3.40.30.10">
    <property type="entry name" value="Glutaredoxin"/>
    <property type="match status" value="1"/>
</dbReference>
<dbReference type="InterPro" id="IPR051499">
    <property type="entry name" value="Phosducin-like_reg"/>
</dbReference>
<evidence type="ECO:0000256" key="1">
    <source>
        <dbReference type="ARBA" id="ARBA00009686"/>
    </source>
</evidence>
<evidence type="ECO:0000313" key="5">
    <source>
        <dbReference type="Proteomes" id="UP001145021"/>
    </source>
</evidence>
<organism evidence="4 5">
    <name type="scientific">Coemansia asiatica</name>
    <dbReference type="NCBI Taxonomy" id="1052880"/>
    <lineage>
        <taxon>Eukaryota</taxon>
        <taxon>Fungi</taxon>
        <taxon>Fungi incertae sedis</taxon>
        <taxon>Zoopagomycota</taxon>
        <taxon>Kickxellomycotina</taxon>
        <taxon>Kickxellomycetes</taxon>
        <taxon>Kickxellales</taxon>
        <taxon>Kickxellaceae</taxon>
        <taxon>Coemansia</taxon>
    </lineage>
</organism>